<evidence type="ECO:0000259" key="4">
    <source>
        <dbReference type="Pfam" id="PF00685"/>
    </source>
</evidence>
<feature type="region of interest" description="Disordered" evidence="3">
    <location>
        <begin position="1"/>
        <end position="26"/>
    </location>
</feature>
<gene>
    <name evidence="5" type="ORF">CA12_32680</name>
</gene>
<keyword evidence="6" id="KW-1185">Reference proteome</keyword>
<organism evidence="5 6">
    <name type="scientific">Alienimonas californiensis</name>
    <dbReference type="NCBI Taxonomy" id="2527989"/>
    <lineage>
        <taxon>Bacteria</taxon>
        <taxon>Pseudomonadati</taxon>
        <taxon>Planctomycetota</taxon>
        <taxon>Planctomycetia</taxon>
        <taxon>Planctomycetales</taxon>
        <taxon>Planctomycetaceae</taxon>
        <taxon>Alienimonas</taxon>
    </lineage>
</organism>
<dbReference type="Gene3D" id="3.40.50.300">
    <property type="entry name" value="P-loop containing nucleotide triphosphate hydrolases"/>
    <property type="match status" value="1"/>
</dbReference>
<reference evidence="5 6" key="1">
    <citation type="submission" date="2019-02" db="EMBL/GenBank/DDBJ databases">
        <title>Deep-cultivation of Planctomycetes and their phenomic and genomic characterization uncovers novel biology.</title>
        <authorList>
            <person name="Wiegand S."/>
            <person name="Jogler M."/>
            <person name="Boedeker C."/>
            <person name="Pinto D."/>
            <person name="Vollmers J."/>
            <person name="Rivas-Marin E."/>
            <person name="Kohn T."/>
            <person name="Peeters S.H."/>
            <person name="Heuer A."/>
            <person name="Rast P."/>
            <person name="Oberbeckmann S."/>
            <person name="Bunk B."/>
            <person name="Jeske O."/>
            <person name="Meyerdierks A."/>
            <person name="Storesund J.E."/>
            <person name="Kallscheuer N."/>
            <person name="Luecker S."/>
            <person name="Lage O.M."/>
            <person name="Pohl T."/>
            <person name="Merkel B.J."/>
            <person name="Hornburger P."/>
            <person name="Mueller R.-W."/>
            <person name="Bruemmer F."/>
            <person name="Labrenz M."/>
            <person name="Spormann A.M."/>
            <person name="Op den Camp H."/>
            <person name="Overmann J."/>
            <person name="Amann R."/>
            <person name="Jetten M.S.M."/>
            <person name="Mascher T."/>
            <person name="Medema M.H."/>
            <person name="Devos D.P."/>
            <person name="Kaster A.-K."/>
            <person name="Ovreas L."/>
            <person name="Rohde M."/>
            <person name="Galperin M.Y."/>
            <person name="Jogler C."/>
        </authorList>
    </citation>
    <scope>NUCLEOTIDE SEQUENCE [LARGE SCALE GENOMIC DNA]</scope>
    <source>
        <strain evidence="5 6">CA12</strain>
    </source>
</reference>
<feature type="region of interest" description="Disordered" evidence="3">
    <location>
        <begin position="351"/>
        <end position="382"/>
    </location>
</feature>
<dbReference type="InterPro" id="IPR027417">
    <property type="entry name" value="P-loop_NTPase"/>
</dbReference>
<evidence type="ECO:0000256" key="2">
    <source>
        <dbReference type="ARBA" id="ARBA00022679"/>
    </source>
</evidence>
<name>A0A517PCR8_9PLAN</name>
<dbReference type="RefSeq" id="WP_145360055.1">
    <property type="nucleotide sequence ID" value="NZ_CP036265.1"/>
</dbReference>
<sequence length="382" mass="42319">MSSVQNHPLTNAVGTPRRSAAPPPVPPPYFLRARSPLLRGVARNTVGLALAGLIGAWERIGRFPHLHRLMMRTSESLKGLGGGGFGEYEPTGRDAFVVTFPKSGTNLTLQMLQQIAHGGRSEFRHIHDVCPWPESFALGSASLGEDPGDGLFRVIKTHLPASQLPVPEEPGPAKWVYVARDPRDVFVSAYHFYRGIAFGRAMPSVEAWLGTFLRNEYHFGSWAEHVAGFWALRDRPDVLWLTFRELTADPGGAVDRLAHFVGAELTDEERAEVVRLSSRDWMKAHDERFRPNIASLWADLEAPMVRRGVAGGSGELLTPEQQRRIAEFCKAELHRLGSDLCFDETFGAASAPQRVEPRRLEPQRLGPQHSDPQHSGPRRAAA</sequence>
<feature type="domain" description="Sulfotransferase" evidence="4">
    <location>
        <begin position="93"/>
        <end position="336"/>
    </location>
</feature>
<dbReference type="KEGG" id="acaf:CA12_32680"/>
<evidence type="ECO:0000256" key="3">
    <source>
        <dbReference type="SAM" id="MobiDB-lite"/>
    </source>
</evidence>
<evidence type="ECO:0000256" key="1">
    <source>
        <dbReference type="ARBA" id="ARBA00005771"/>
    </source>
</evidence>
<dbReference type="GO" id="GO:0008146">
    <property type="term" value="F:sulfotransferase activity"/>
    <property type="evidence" value="ECO:0007669"/>
    <property type="project" value="InterPro"/>
</dbReference>
<dbReference type="Proteomes" id="UP000318741">
    <property type="component" value="Chromosome"/>
</dbReference>
<evidence type="ECO:0000313" key="6">
    <source>
        <dbReference type="Proteomes" id="UP000318741"/>
    </source>
</evidence>
<proteinExistence type="inferred from homology"/>
<dbReference type="SUPFAM" id="SSF52540">
    <property type="entry name" value="P-loop containing nucleoside triphosphate hydrolases"/>
    <property type="match status" value="1"/>
</dbReference>
<dbReference type="InterPro" id="IPR000863">
    <property type="entry name" value="Sulfotransferase_dom"/>
</dbReference>
<dbReference type="PANTHER" id="PTHR11783">
    <property type="entry name" value="SULFOTRANSFERASE SULT"/>
    <property type="match status" value="1"/>
</dbReference>
<dbReference type="OrthoDB" id="9804504at2"/>
<dbReference type="Pfam" id="PF00685">
    <property type="entry name" value="Sulfotransfer_1"/>
    <property type="match status" value="1"/>
</dbReference>
<accession>A0A517PCR8</accession>
<evidence type="ECO:0000313" key="5">
    <source>
        <dbReference type="EMBL" id="QDT17156.1"/>
    </source>
</evidence>
<protein>
    <submittedName>
        <fullName evidence="5">Sulfotransferase domain protein</fullName>
    </submittedName>
</protein>
<feature type="compositionally biased region" description="Polar residues" evidence="3">
    <location>
        <begin position="1"/>
        <end position="13"/>
    </location>
</feature>
<keyword evidence="2 5" id="KW-0808">Transferase</keyword>
<comment type="similarity">
    <text evidence="1">Belongs to the sulfotransferase 1 family.</text>
</comment>
<dbReference type="EMBL" id="CP036265">
    <property type="protein sequence ID" value="QDT17156.1"/>
    <property type="molecule type" value="Genomic_DNA"/>
</dbReference>
<dbReference type="AlphaFoldDB" id="A0A517PCR8"/>